<name>A0A368GFW7_ANCCA</name>
<comment type="caution">
    <text evidence="1">The sequence shown here is derived from an EMBL/GenBank/DDBJ whole genome shotgun (WGS) entry which is preliminary data.</text>
</comment>
<dbReference type="AlphaFoldDB" id="A0A368GFW7"/>
<keyword evidence="2" id="KW-1185">Reference proteome</keyword>
<proteinExistence type="predicted"/>
<sequence length="120" mass="13095">MGRIGLYFIFQAINLSQPLKVTIESVWSLRGRDLLPVLFATAGVICAIEAQGLVQNATLCSKPVSEGLNVGSKQGEPLVRVSVNTANLDQMDRLKEDLKMLAVLDPSLRVCLILSVEVTW</sequence>
<organism evidence="1 2">
    <name type="scientific">Ancylostoma caninum</name>
    <name type="common">Dog hookworm</name>
    <dbReference type="NCBI Taxonomy" id="29170"/>
    <lineage>
        <taxon>Eukaryota</taxon>
        <taxon>Metazoa</taxon>
        <taxon>Ecdysozoa</taxon>
        <taxon>Nematoda</taxon>
        <taxon>Chromadorea</taxon>
        <taxon>Rhabditida</taxon>
        <taxon>Rhabditina</taxon>
        <taxon>Rhabditomorpha</taxon>
        <taxon>Strongyloidea</taxon>
        <taxon>Ancylostomatidae</taxon>
        <taxon>Ancylostomatinae</taxon>
        <taxon>Ancylostoma</taxon>
    </lineage>
</organism>
<evidence type="ECO:0000313" key="1">
    <source>
        <dbReference type="EMBL" id="RCN43284.1"/>
    </source>
</evidence>
<evidence type="ECO:0000313" key="2">
    <source>
        <dbReference type="Proteomes" id="UP000252519"/>
    </source>
</evidence>
<reference evidence="1 2" key="1">
    <citation type="submission" date="2014-10" db="EMBL/GenBank/DDBJ databases">
        <title>Draft genome of the hookworm Ancylostoma caninum.</title>
        <authorList>
            <person name="Mitreva M."/>
        </authorList>
    </citation>
    <scope>NUCLEOTIDE SEQUENCE [LARGE SCALE GENOMIC DNA]</scope>
    <source>
        <strain evidence="1 2">Baltimore</strain>
    </source>
</reference>
<accession>A0A368GFW7</accession>
<protein>
    <submittedName>
        <fullName evidence="1">Uncharacterized protein</fullName>
    </submittedName>
</protein>
<dbReference type="EMBL" id="JOJR01000162">
    <property type="protein sequence ID" value="RCN43284.1"/>
    <property type="molecule type" value="Genomic_DNA"/>
</dbReference>
<dbReference type="Proteomes" id="UP000252519">
    <property type="component" value="Unassembled WGS sequence"/>
</dbReference>
<gene>
    <name evidence="1" type="ORF">ANCCAN_10698</name>
</gene>
<dbReference type="STRING" id="29170.A0A368GFW7"/>